<gene>
    <name evidence="8" type="ORF">VTL71DRAFT_6020</name>
</gene>
<dbReference type="Gene3D" id="1.20.1250.20">
    <property type="entry name" value="MFS general substrate transporter like domains"/>
    <property type="match status" value="2"/>
</dbReference>
<protein>
    <recommendedName>
        <fullName evidence="7">Major facilitator superfamily (MFS) profile domain-containing protein</fullName>
    </recommendedName>
</protein>
<feature type="transmembrane region" description="Helical" evidence="6">
    <location>
        <begin position="428"/>
        <end position="449"/>
    </location>
</feature>
<feature type="transmembrane region" description="Helical" evidence="6">
    <location>
        <begin position="558"/>
        <end position="579"/>
    </location>
</feature>
<feature type="transmembrane region" description="Helical" evidence="6">
    <location>
        <begin position="318"/>
        <end position="337"/>
    </location>
</feature>
<dbReference type="InterPro" id="IPR011701">
    <property type="entry name" value="MFS"/>
</dbReference>
<dbReference type="PROSITE" id="PS50850">
    <property type="entry name" value="MFS"/>
    <property type="match status" value="1"/>
</dbReference>
<comment type="caution">
    <text evidence="8">The sequence shown here is derived from an EMBL/GenBank/DDBJ whole genome shotgun (WGS) entry which is preliminary data.</text>
</comment>
<reference evidence="8 9" key="1">
    <citation type="journal article" date="2024" name="Commun. Biol.">
        <title>Comparative genomic analysis of thermophilic fungi reveals convergent evolutionary adaptations and gene losses.</title>
        <authorList>
            <person name="Steindorff A.S."/>
            <person name="Aguilar-Pontes M.V."/>
            <person name="Robinson A.J."/>
            <person name="Andreopoulos B."/>
            <person name="LaButti K."/>
            <person name="Kuo A."/>
            <person name="Mondo S."/>
            <person name="Riley R."/>
            <person name="Otillar R."/>
            <person name="Haridas S."/>
            <person name="Lipzen A."/>
            <person name="Grimwood J."/>
            <person name="Schmutz J."/>
            <person name="Clum A."/>
            <person name="Reid I.D."/>
            <person name="Moisan M.C."/>
            <person name="Butler G."/>
            <person name="Nguyen T.T.M."/>
            <person name="Dewar K."/>
            <person name="Conant G."/>
            <person name="Drula E."/>
            <person name="Henrissat B."/>
            <person name="Hansel C."/>
            <person name="Singer S."/>
            <person name="Hutchinson M.I."/>
            <person name="de Vries R.P."/>
            <person name="Natvig D.O."/>
            <person name="Powell A.J."/>
            <person name="Tsang A."/>
            <person name="Grigoriev I.V."/>
        </authorList>
    </citation>
    <scope>NUCLEOTIDE SEQUENCE [LARGE SCALE GENOMIC DNA]</scope>
    <source>
        <strain evidence="8 9">CBS 494.80</strain>
    </source>
</reference>
<dbReference type="SUPFAM" id="SSF103473">
    <property type="entry name" value="MFS general substrate transporter"/>
    <property type="match status" value="1"/>
</dbReference>
<evidence type="ECO:0000259" key="7">
    <source>
        <dbReference type="PROSITE" id="PS50850"/>
    </source>
</evidence>
<feature type="compositionally biased region" description="Basic and acidic residues" evidence="5">
    <location>
        <begin position="52"/>
        <end position="73"/>
    </location>
</feature>
<feature type="transmembrane region" description="Helical" evidence="6">
    <location>
        <begin position="160"/>
        <end position="186"/>
    </location>
</feature>
<comment type="subcellular location">
    <subcellularLocation>
        <location evidence="1">Membrane</location>
        <topology evidence="1">Multi-pass membrane protein</topology>
    </subcellularLocation>
</comment>
<feature type="transmembrane region" description="Helical" evidence="6">
    <location>
        <begin position="358"/>
        <end position="377"/>
    </location>
</feature>
<keyword evidence="9" id="KW-1185">Reference proteome</keyword>
<keyword evidence="4 6" id="KW-0472">Membrane</keyword>
<dbReference type="EMBL" id="JAZHXI010000016">
    <property type="protein sequence ID" value="KAL2062948.1"/>
    <property type="molecule type" value="Genomic_DNA"/>
</dbReference>
<feature type="transmembrane region" description="Helical" evidence="6">
    <location>
        <begin position="286"/>
        <end position="306"/>
    </location>
</feature>
<feature type="transmembrane region" description="Helical" evidence="6">
    <location>
        <begin position="198"/>
        <end position="216"/>
    </location>
</feature>
<proteinExistence type="predicted"/>
<feature type="transmembrane region" description="Helical" evidence="6">
    <location>
        <begin position="630"/>
        <end position="650"/>
    </location>
</feature>
<evidence type="ECO:0000256" key="6">
    <source>
        <dbReference type="SAM" id="Phobius"/>
    </source>
</evidence>
<evidence type="ECO:0000256" key="4">
    <source>
        <dbReference type="ARBA" id="ARBA00023136"/>
    </source>
</evidence>
<accession>A0ABR4C1Q9</accession>
<dbReference type="CDD" id="cd17502">
    <property type="entry name" value="MFS_Azr1_MDR_like"/>
    <property type="match status" value="1"/>
</dbReference>
<name>A0ABR4C1Q9_9HELO</name>
<keyword evidence="2 6" id="KW-0812">Transmembrane</keyword>
<evidence type="ECO:0000256" key="3">
    <source>
        <dbReference type="ARBA" id="ARBA00022989"/>
    </source>
</evidence>
<keyword evidence="3 6" id="KW-1133">Transmembrane helix</keyword>
<evidence type="ECO:0000256" key="1">
    <source>
        <dbReference type="ARBA" id="ARBA00004141"/>
    </source>
</evidence>
<dbReference type="PANTHER" id="PTHR23501">
    <property type="entry name" value="MAJOR FACILITATOR SUPERFAMILY"/>
    <property type="match status" value="1"/>
</dbReference>
<feature type="transmembrane region" description="Helical" evidence="6">
    <location>
        <begin position="389"/>
        <end position="408"/>
    </location>
</feature>
<feature type="transmembrane region" description="Helical" evidence="6">
    <location>
        <begin position="253"/>
        <end position="274"/>
    </location>
</feature>
<evidence type="ECO:0000256" key="5">
    <source>
        <dbReference type="SAM" id="MobiDB-lite"/>
    </source>
</evidence>
<feature type="transmembrane region" description="Helical" evidence="6">
    <location>
        <begin position="495"/>
        <end position="513"/>
    </location>
</feature>
<feature type="region of interest" description="Disordered" evidence="5">
    <location>
        <begin position="1"/>
        <end position="107"/>
    </location>
</feature>
<feature type="domain" description="Major facilitator superfamily (MFS) profile" evidence="7">
    <location>
        <begin position="163"/>
        <end position="653"/>
    </location>
</feature>
<feature type="transmembrane region" description="Helical" evidence="6">
    <location>
        <begin position="461"/>
        <end position="483"/>
    </location>
</feature>
<evidence type="ECO:0000313" key="8">
    <source>
        <dbReference type="EMBL" id="KAL2062948.1"/>
    </source>
</evidence>
<dbReference type="PANTHER" id="PTHR23501:SF49">
    <property type="entry name" value="MAJOR FACILITATOR SUPERFAMILY (MFS) PROFILE DOMAIN-CONTAINING PROTEIN"/>
    <property type="match status" value="1"/>
</dbReference>
<organism evidence="8 9">
    <name type="scientific">Oculimacula yallundae</name>
    <dbReference type="NCBI Taxonomy" id="86028"/>
    <lineage>
        <taxon>Eukaryota</taxon>
        <taxon>Fungi</taxon>
        <taxon>Dikarya</taxon>
        <taxon>Ascomycota</taxon>
        <taxon>Pezizomycotina</taxon>
        <taxon>Leotiomycetes</taxon>
        <taxon>Helotiales</taxon>
        <taxon>Ploettnerulaceae</taxon>
        <taxon>Oculimacula</taxon>
    </lineage>
</organism>
<feature type="compositionally biased region" description="Polar residues" evidence="5">
    <location>
        <begin position="76"/>
        <end position="107"/>
    </location>
</feature>
<evidence type="ECO:0000313" key="9">
    <source>
        <dbReference type="Proteomes" id="UP001595075"/>
    </source>
</evidence>
<dbReference type="Pfam" id="PF07690">
    <property type="entry name" value="MFS_1"/>
    <property type="match status" value="1"/>
</dbReference>
<dbReference type="InterPro" id="IPR036259">
    <property type="entry name" value="MFS_trans_sf"/>
</dbReference>
<dbReference type="Proteomes" id="UP001595075">
    <property type="component" value="Unassembled WGS sequence"/>
</dbReference>
<sequence length="670" mass="71629">MNGIFSSQPPPATRASDDISQCHSHLAEGEGDSSTINGGDLTSLPLSTQAERSGEQARMERREAEDRNEKEDAQPCETSVHGTGTPENKSTGSSPPFLQTGSKTSLVDSSAALHSEPAPMHMIESHNDARNINGGRSPRTQQNVPTVHNSGADLPTGARLAVLLACTCMAIFLQALDTTIISTAIPKITQEFHSINQVGWYGSAYFLTTCAFQLLWGRFFTLFNLKWAYVVAIVIFEIGSLICATSPSSIVLIVGRAISGIGSAGIFAGSFIIIGLSVPLEKRAKYVALVGAMYGIASVFGPLLGGAFTDHATWRWCFYINLPLGGLVLVGFVLFFHPMARPNPAIANLPRKVKLSKLDIGGTITFVVCMVFLFIALEWGGVDHKWSSWRVVFLLCFFAISGLIWIGIQWRRGEDATLPGRIVRMRSIAAGAFTAFCMGGAFFILLYYVSIYFQAVKGKSAVSSGLSSLPMILGLTIGLTIAGQTQQFVNYIPPYAISSAVLASIGCGLFLTWDPDTQHASWIGIQALFGLGQGLGWQQPISVAQVYLENKDLPVGTTLMSGIKLLGGAVFLSAGSSVFSQHLKRNLQAIGQGLDVDAVIRVGATGLPTAVPALLLGKVRQAYNEALHEVFVVSVCLSCLAILGAVAIEWKPVKKRASKKPLGEEQGGIA</sequence>
<evidence type="ECO:0000256" key="2">
    <source>
        <dbReference type="ARBA" id="ARBA00022692"/>
    </source>
</evidence>
<feature type="transmembrane region" description="Helical" evidence="6">
    <location>
        <begin position="228"/>
        <end position="247"/>
    </location>
</feature>
<dbReference type="InterPro" id="IPR020846">
    <property type="entry name" value="MFS_dom"/>
</dbReference>